<dbReference type="NCBIfam" id="NF010620">
    <property type="entry name" value="PRK14013.2-6"/>
    <property type="match status" value="1"/>
</dbReference>
<dbReference type="OrthoDB" id="8533002at2"/>
<dbReference type="PANTHER" id="PTHR30238:SF4">
    <property type="entry name" value="SLL1022 PROTEIN"/>
    <property type="match status" value="1"/>
</dbReference>
<evidence type="ECO:0000256" key="2">
    <source>
        <dbReference type="SAM" id="Phobius"/>
    </source>
</evidence>
<feature type="transmembrane region" description="Helical" evidence="2">
    <location>
        <begin position="317"/>
        <end position="335"/>
    </location>
</feature>
<feature type="transmembrane region" description="Helical" evidence="2">
    <location>
        <begin position="36"/>
        <end position="61"/>
    </location>
</feature>
<keyword evidence="2" id="KW-0472">Membrane</keyword>
<evidence type="ECO:0000256" key="1">
    <source>
        <dbReference type="SAM" id="MobiDB-lite"/>
    </source>
</evidence>
<dbReference type="Pfam" id="PF04332">
    <property type="entry name" value="DUF475"/>
    <property type="match status" value="1"/>
</dbReference>
<proteinExistence type="predicted"/>
<feature type="transmembrane region" description="Helical" evidence="2">
    <location>
        <begin position="73"/>
        <end position="99"/>
    </location>
</feature>
<feature type="transmembrane region" description="Helical" evidence="2">
    <location>
        <begin position="221"/>
        <end position="238"/>
    </location>
</feature>
<feature type="transmembrane region" description="Helical" evidence="2">
    <location>
        <begin position="7"/>
        <end position="24"/>
    </location>
</feature>
<keyword evidence="4" id="KW-1185">Reference proteome</keyword>
<feature type="transmembrane region" description="Helical" evidence="2">
    <location>
        <begin position="119"/>
        <end position="140"/>
    </location>
</feature>
<dbReference type="NCBIfam" id="NF010613">
    <property type="entry name" value="PRK14013.1-3"/>
    <property type="match status" value="1"/>
</dbReference>
<dbReference type="InterPro" id="IPR007427">
    <property type="entry name" value="DUF475"/>
</dbReference>
<reference evidence="3 4" key="1">
    <citation type="submission" date="2018-03" db="EMBL/GenBank/DDBJ databases">
        <title>The draft genome of Sphingosinicella sp. GL-C-18.</title>
        <authorList>
            <person name="Liu L."/>
            <person name="Li L."/>
            <person name="Liang L."/>
            <person name="Zhang X."/>
            <person name="Wang T."/>
        </authorList>
    </citation>
    <scope>NUCLEOTIDE SEQUENCE [LARGE SCALE GENOMIC DNA]</scope>
    <source>
        <strain evidence="3 4">GL-C-18</strain>
    </source>
</reference>
<dbReference type="Proteomes" id="UP000241167">
    <property type="component" value="Unassembled WGS sequence"/>
</dbReference>
<accession>A0A2P7QNJ2</accession>
<feature type="transmembrane region" description="Helical" evidence="2">
    <location>
        <begin position="258"/>
        <end position="278"/>
    </location>
</feature>
<keyword evidence="2" id="KW-1133">Transmembrane helix</keyword>
<dbReference type="AlphaFoldDB" id="A0A2P7QNJ2"/>
<sequence length="363" mass="38551">MLAYFRGALLFTVICLGLAVWLGWSTTGTIGGTAGILWIVIVLSVLEVSLSFDNAVVNAAVLKEMSPIWRKRFLTWGIAIAVFGMRVFFPLAIVAIAAHLGPIEAVKLAAANPAEYERIITGAHVGIAGFGGAFLAMVGLKFFFDQDKDVHWIDVIERRLARLASIDAVEIAFVLLALYGISTMLPGDEPHTFLVAGVFGILAYLAVEAVNSLLEPDEHAVAAGAARSGLAGFLYLNLLDSAFSFDGVIGAFALSNNIFVIALGLGIGAMFVRSMTILLVDKGTLAEYRYLEHGAFWAILALAIIMLLSARFHIPEVITGLIGAILIGASLFASARYNKQEHASGGAPEPHQPIGPGGSKLDV</sequence>
<protein>
    <recommendedName>
        <fullName evidence="5">DUF475 domain-containing protein</fullName>
    </recommendedName>
</protein>
<feature type="transmembrane region" description="Helical" evidence="2">
    <location>
        <begin position="193"/>
        <end position="214"/>
    </location>
</feature>
<dbReference type="PANTHER" id="PTHR30238">
    <property type="entry name" value="MEMBRANE BOUND PREDICTED REDOX MODULATOR"/>
    <property type="match status" value="1"/>
</dbReference>
<dbReference type="EMBL" id="PXYI01000004">
    <property type="protein sequence ID" value="PSJ39514.1"/>
    <property type="molecule type" value="Genomic_DNA"/>
</dbReference>
<feature type="transmembrane region" description="Helical" evidence="2">
    <location>
        <begin position="160"/>
        <end position="181"/>
    </location>
</feature>
<feature type="transmembrane region" description="Helical" evidence="2">
    <location>
        <begin position="290"/>
        <end position="311"/>
    </location>
</feature>
<evidence type="ECO:0008006" key="5">
    <source>
        <dbReference type="Google" id="ProtNLM"/>
    </source>
</evidence>
<evidence type="ECO:0000313" key="4">
    <source>
        <dbReference type="Proteomes" id="UP000241167"/>
    </source>
</evidence>
<name>A0A2P7QNJ2_9SPHN</name>
<gene>
    <name evidence="3" type="ORF">C7I55_12980</name>
</gene>
<dbReference type="RefSeq" id="WP_106513415.1">
    <property type="nucleotide sequence ID" value="NZ_PXYI01000004.1"/>
</dbReference>
<feature type="region of interest" description="Disordered" evidence="1">
    <location>
        <begin position="342"/>
        <end position="363"/>
    </location>
</feature>
<organism evidence="3 4">
    <name type="scientific">Allosphingosinicella deserti</name>
    <dbReference type="NCBI Taxonomy" id="2116704"/>
    <lineage>
        <taxon>Bacteria</taxon>
        <taxon>Pseudomonadati</taxon>
        <taxon>Pseudomonadota</taxon>
        <taxon>Alphaproteobacteria</taxon>
        <taxon>Sphingomonadales</taxon>
        <taxon>Sphingomonadaceae</taxon>
        <taxon>Allosphingosinicella</taxon>
    </lineage>
</organism>
<evidence type="ECO:0000313" key="3">
    <source>
        <dbReference type="EMBL" id="PSJ39514.1"/>
    </source>
</evidence>
<comment type="caution">
    <text evidence="3">The sequence shown here is derived from an EMBL/GenBank/DDBJ whole genome shotgun (WGS) entry which is preliminary data.</text>
</comment>
<keyword evidence="2" id="KW-0812">Transmembrane</keyword>